<proteinExistence type="predicted"/>
<gene>
    <name evidence="1" type="ORF">LZZ85_19540</name>
</gene>
<sequence length="1258" mass="142189">MAGILVSFHFWFISHAEDLLADLVKKQSHGKLELEVEKFRFNWLKKKLELRRAVFYTTNDSSASQGYRIEVDLLQLRLKSLYSVIADKKFLIDSLKLINPTITVTNLRVPDSTASANREHVSLAQEMGKVYNSIRDAMKVLEVDRFVIGNGRFVLVNKVNPLPDAKPVVVSNIHLRVDNFRVDSAAGSSQQKILFSDNVALQTTSQDIHFPDGRHRLSFRNFRINLQNRLAEFDSCTITAKKGDSDSSSFTVFFDKLKMTNIDFDTLYRAEVIKADSVYCVNPQFRLNINLKEKALNAAPKLDEILLQLAGSLHLKYAVVENGSFDINIKRRGHPSSFISDHNNFEVEGLRVHRSSPKPVTVERFAMAIRNYENFLRDSSLSIQFDSILLYSNRVSLANFVFREYKSGNANNRVGMPQFELYGLSWDDLVFSRNVKAEQLVLYKPVINYTIKPKNGKTTDVFGAFEEVNRLLQLNNLNIIDGQVNLDFANNAHLKLENVTSFISAKQLVKSKNISSIRSSVNTLMFTDGQFTMNDLKIDIRNAVLSNKSNEVHAGSIVINQKNKLDLQANNILISSVVMDEAKRLVTINDVKWSSANVKVKMGKANSSKESLPFVINRIKGQNTKVALQSGQQDVSFFIEEIEADQLSSEGNRWTTQKLSLTGNKLTARQHNNVLSIERFKLADGLPSKLQYVQYRFHSNMDSILVKIPQISTVADISGIIQGRLDLRSLDITEPEIHAHFASRGEDVDEPALTAWPKIHVEQMKMQHPLINITMHSPKGNSRFEWKGKENNYIEVLKLVTDSNEVQGMNAGKIAFVLDGLIFTNPKGKTFNTGRGAVNAWLENVNIRRNDAGTWDWKGKLGNLAANHFTFDSLDKLGGRLEIESARLSNLYISSSLLLNMYELVKRNTSFTLKETTGSYQNKQNRFTWNNMRFDKTTHQLELDSFAYIPMLTQEEFMRSHTYQKDYAKLKTGPVSIGRVNLERYLKDTIVDLGTITINDVVMEDFRDKRMPPQPGVIKPLPVKHLAKLPVRLNVDSVQLNNANIRYGEYNDKTQAAGWIHVNRLNALLTNVRNHGTTITDSMAINATAFLEDSLFTALQVKGSYTDKLQGFEMKVQMGKADLRVLNDAVGPLAGASLKSGMLDTMTMLVKGNDNVAYGEMLMVYHDLKVSIAGKPQQEKRSFFKGVINSIVNTVLKNKNTDRKGIVFFVRFQDRSALNYLVKITLSGVGSSAGLGKNKRQLKRYLRREAKAGRITQK</sequence>
<dbReference type="EMBL" id="JAKLTR010000013">
    <property type="protein sequence ID" value="MCG2616503.1"/>
    <property type="molecule type" value="Genomic_DNA"/>
</dbReference>
<reference evidence="1" key="1">
    <citation type="submission" date="2022-01" db="EMBL/GenBank/DDBJ databases">
        <authorList>
            <person name="Jo J.-H."/>
            <person name="Im W.-T."/>
        </authorList>
    </citation>
    <scope>NUCLEOTIDE SEQUENCE</scope>
    <source>
        <strain evidence="1">NA20</strain>
    </source>
</reference>
<protein>
    <recommendedName>
        <fullName evidence="3">Translocation/assembly module TamB</fullName>
    </recommendedName>
</protein>
<name>A0ABS9KW24_9BACT</name>
<dbReference type="RefSeq" id="WP_237875039.1">
    <property type="nucleotide sequence ID" value="NZ_JAKLTR010000013.1"/>
</dbReference>
<dbReference type="Proteomes" id="UP001165367">
    <property type="component" value="Unassembled WGS sequence"/>
</dbReference>
<evidence type="ECO:0000313" key="1">
    <source>
        <dbReference type="EMBL" id="MCG2616503.1"/>
    </source>
</evidence>
<evidence type="ECO:0000313" key="2">
    <source>
        <dbReference type="Proteomes" id="UP001165367"/>
    </source>
</evidence>
<accession>A0ABS9KW24</accession>
<evidence type="ECO:0008006" key="3">
    <source>
        <dbReference type="Google" id="ProtNLM"/>
    </source>
</evidence>
<organism evidence="1 2">
    <name type="scientific">Terrimonas ginsenosidimutans</name>
    <dbReference type="NCBI Taxonomy" id="2908004"/>
    <lineage>
        <taxon>Bacteria</taxon>
        <taxon>Pseudomonadati</taxon>
        <taxon>Bacteroidota</taxon>
        <taxon>Chitinophagia</taxon>
        <taxon>Chitinophagales</taxon>
        <taxon>Chitinophagaceae</taxon>
        <taxon>Terrimonas</taxon>
    </lineage>
</organism>
<comment type="caution">
    <text evidence="1">The sequence shown here is derived from an EMBL/GenBank/DDBJ whole genome shotgun (WGS) entry which is preliminary data.</text>
</comment>
<keyword evidence="2" id="KW-1185">Reference proteome</keyword>